<dbReference type="EMBL" id="JAVIZA010000001">
    <property type="protein sequence ID" value="MDR6168034.1"/>
    <property type="molecule type" value="Genomic_DNA"/>
</dbReference>
<dbReference type="Proteomes" id="UP001260188">
    <property type="component" value="Unassembled WGS sequence"/>
</dbReference>
<dbReference type="PIRSF" id="PIRSF002741">
    <property type="entry name" value="MppA"/>
    <property type="match status" value="1"/>
</dbReference>
<reference evidence="2 3" key="1">
    <citation type="submission" date="2023-08" db="EMBL/GenBank/DDBJ databases">
        <title>Functional and genomic diversity of the sorghum phyllosphere microbiome.</title>
        <authorList>
            <person name="Shade A."/>
        </authorList>
    </citation>
    <scope>NUCLEOTIDE SEQUENCE [LARGE SCALE GENOMIC DNA]</scope>
    <source>
        <strain evidence="2 3">SORGH_AS_0919</strain>
    </source>
</reference>
<comment type="caution">
    <text evidence="2">The sequence shown here is derived from an EMBL/GenBank/DDBJ whole genome shotgun (WGS) entry which is preliminary data.</text>
</comment>
<organism evidence="2 3">
    <name type="scientific">Microbacterium paludicola</name>
    <dbReference type="NCBI Taxonomy" id="300019"/>
    <lineage>
        <taxon>Bacteria</taxon>
        <taxon>Bacillati</taxon>
        <taxon>Actinomycetota</taxon>
        <taxon>Actinomycetes</taxon>
        <taxon>Micrococcales</taxon>
        <taxon>Microbacteriaceae</taxon>
        <taxon>Microbacterium</taxon>
    </lineage>
</organism>
<dbReference type="SUPFAM" id="SSF53850">
    <property type="entry name" value="Periplasmic binding protein-like II"/>
    <property type="match status" value="1"/>
</dbReference>
<dbReference type="CDD" id="cd08492">
    <property type="entry name" value="PBP2_NikA_DppA_OppA_like_15"/>
    <property type="match status" value="1"/>
</dbReference>
<name>A0ABU1I508_9MICO</name>
<keyword evidence="3" id="KW-1185">Reference proteome</keyword>
<dbReference type="PANTHER" id="PTHR30290">
    <property type="entry name" value="PERIPLASMIC BINDING COMPONENT OF ABC TRANSPORTER"/>
    <property type="match status" value="1"/>
</dbReference>
<dbReference type="InterPro" id="IPR039424">
    <property type="entry name" value="SBP_5"/>
</dbReference>
<gene>
    <name evidence="2" type="ORF">QE367_002238</name>
</gene>
<evidence type="ECO:0000313" key="3">
    <source>
        <dbReference type="Proteomes" id="UP001260188"/>
    </source>
</evidence>
<evidence type="ECO:0000259" key="1">
    <source>
        <dbReference type="Pfam" id="PF00496"/>
    </source>
</evidence>
<evidence type="ECO:0000313" key="2">
    <source>
        <dbReference type="EMBL" id="MDR6168034.1"/>
    </source>
</evidence>
<dbReference type="Pfam" id="PF00496">
    <property type="entry name" value="SBP_bac_5"/>
    <property type="match status" value="1"/>
</dbReference>
<protein>
    <submittedName>
        <fullName evidence="2">Peptide/nickel transport system substrate-binding protein</fullName>
    </submittedName>
</protein>
<dbReference type="Gene3D" id="3.40.190.10">
    <property type="entry name" value="Periplasmic binding protein-like II"/>
    <property type="match status" value="1"/>
</dbReference>
<dbReference type="InterPro" id="IPR030678">
    <property type="entry name" value="Peptide/Ni-bd"/>
</dbReference>
<proteinExistence type="predicted"/>
<feature type="domain" description="Solute-binding protein family 5" evidence="1">
    <location>
        <begin position="127"/>
        <end position="487"/>
    </location>
</feature>
<dbReference type="Gene3D" id="3.10.105.10">
    <property type="entry name" value="Dipeptide-binding Protein, Domain 3"/>
    <property type="match status" value="1"/>
</dbReference>
<sequence>MTLRVGVFRCVTGPRAGRDDGREPGSMPLLRTPSPIRTRSRALRGAAQTVLLVGAAAGALLLSACSSTTAGASPSPSGEPVSGGTLTFAISVDSQCIDPQQVGNNDAIAIARQTVASLTTQDAETGEILPWLAEHYEVNADATSFTFTLRDGATYADGAPIDAASVKTNFEAIRALGAKAPLGSSYLADLDSIDVVDDSTVTIAFSRPSAQFLQATSTFSLGLLSPATAAVSQADRCLGEYVGSGPFSVESYTPNQGATLVRREGYDWGPSTNDHTGEAYLDAIEYVVVPEAGNRTGSLQSGQIDATTGISATDAVLFEGDGFWSENRANPGVVYNLYANQSTPKLADADVRLAIQKGIDRDEITATLLGPDDKPALSPLASSTPYFSDLSDVLEYDPDAAGELLDDAGWTVGADGIREKDGEKLSFLVTYWQSPKEVLELVQQQLREIGVDLQLKFASIADSQAASADGTYDFVYGNLTRSDPDVLRTVFTADNPAGNTRRTTRTAVDDLLDEQSAITDAAQRQTVVDEAARALVTEGITIPIYELSTTITAASKVRGLTFEASSRLDFYDAWIAE</sequence>
<accession>A0ABU1I508</accession>
<dbReference type="InterPro" id="IPR000914">
    <property type="entry name" value="SBP_5_dom"/>
</dbReference>